<accession>A0A238XQ75</accession>
<feature type="coiled-coil region" evidence="1">
    <location>
        <begin position="247"/>
        <end position="281"/>
    </location>
</feature>
<dbReference type="Pfam" id="PF13578">
    <property type="entry name" value="Methyltransf_24"/>
    <property type="match status" value="1"/>
</dbReference>
<dbReference type="GO" id="GO:0008168">
    <property type="term" value="F:methyltransferase activity"/>
    <property type="evidence" value="ECO:0007669"/>
    <property type="project" value="UniProtKB-KW"/>
</dbReference>
<name>A0A238XQ75_9ACTN</name>
<dbReference type="OrthoDB" id="3346627at2"/>
<evidence type="ECO:0000256" key="1">
    <source>
        <dbReference type="SAM" id="Coils"/>
    </source>
</evidence>
<dbReference type="EMBL" id="FZNP01000004">
    <property type="protein sequence ID" value="SNR60139.1"/>
    <property type="molecule type" value="Genomic_DNA"/>
</dbReference>
<keyword evidence="2" id="KW-0489">Methyltransferase</keyword>
<dbReference type="AlphaFoldDB" id="A0A238XQ75"/>
<keyword evidence="2" id="KW-0808">Transferase</keyword>
<reference evidence="3" key="1">
    <citation type="submission" date="2017-06" db="EMBL/GenBank/DDBJ databases">
        <authorList>
            <person name="Varghese N."/>
            <person name="Submissions S."/>
        </authorList>
    </citation>
    <scope>NUCLEOTIDE SEQUENCE [LARGE SCALE GENOMIC DNA]</scope>
    <source>
        <strain evidence="3">DSM 44485</strain>
    </source>
</reference>
<evidence type="ECO:0000313" key="3">
    <source>
        <dbReference type="Proteomes" id="UP000198420"/>
    </source>
</evidence>
<dbReference type="RefSeq" id="WP_089312083.1">
    <property type="nucleotide sequence ID" value="NZ_FZNP01000004.1"/>
</dbReference>
<organism evidence="2 3">
    <name type="scientific">Actinomadura mexicana</name>
    <dbReference type="NCBI Taxonomy" id="134959"/>
    <lineage>
        <taxon>Bacteria</taxon>
        <taxon>Bacillati</taxon>
        <taxon>Actinomycetota</taxon>
        <taxon>Actinomycetes</taxon>
        <taxon>Streptosporangiales</taxon>
        <taxon>Thermomonosporaceae</taxon>
        <taxon>Actinomadura</taxon>
    </lineage>
</organism>
<keyword evidence="3" id="KW-1185">Reference proteome</keyword>
<dbReference type="GO" id="GO:0032259">
    <property type="term" value="P:methylation"/>
    <property type="evidence" value="ECO:0007669"/>
    <property type="project" value="UniProtKB-KW"/>
</dbReference>
<gene>
    <name evidence="2" type="ORF">SAMN06265355_104489</name>
</gene>
<protein>
    <submittedName>
        <fullName evidence="2">Methyltransferase domain-containing protein</fullName>
    </submittedName>
</protein>
<dbReference type="Proteomes" id="UP000198420">
    <property type="component" value="Unassembled WGS sequence"/>
</dbReference>
<dbReference type="SUPFAM" id="SSF53335">
    <property type="entry name" value="S-adenosyl-L-methionine-dependent methyltransferases"/>
    <property type="match status" value="1"/>
</dbReference>
<dbReference type="InterPro" id="IPR029063">
    <property type="entry name" value="SAM-dependent_MTases_sf"/>
</dbReference>
<dbReference type="Gene3D" id="3.40.50.150">
    <property type="entry name" value="Vaccinia Virus protein VP39"/>
    <property type="match status" value="1"/>
</dbReference>
<proteinExistence type="predicted"/>
<evidence type="ECO:0000313" key="2">
    <source>
        <dbReference type="EMBL" id="SNR60139.1"/>
    </source>
</evidence>
<keyword evidence="1" id="KW-0175">Coiled coil</keyword>
<sequence length="303" mass="33843">MISQETGPPASLDEVRGWFPKVDQLLFTWFLERQERLGERGDLVELGSYLGKSAILMGRHLREGETFTVCDLFDGDAPDDSNQAEMRGSYSTLTRRAFESNYRAFHDRLPEIVQGPTSLILDHVPPETCRFVHVDASHLYEHVHADIRAAHVLLPAGGLIVCDDYRSEHTPGVSAAVWESVATDGLRPICVTTQKLYGTWGDSDAVQDDLLEWLATRDDAWHEVQHVAGRRLVRVKGKGATRPPNEVGGLKERLARAERRLARAEDRLARARHELEAVRGSVSFRVGRAATALPRALRGGRKP</sequence>